<dbReference type="InterPro" id="IPR015421">
    <property type="entry name" value="PyrdxlP-dep_Trfase_major"/>
</dbReference>
<name>Q6A9D6_CUTAK</name>
<dbReference type="GO" id="GO:0003700">
    <property type="term" value="F:DNA-binding transcription factor activity"/>
    <property type="evidence" value="ECO:0007669"/>
    <property type="project" value="InterPro"/>
</dbReference>
<dbReference type="HOGENOM" id="CLU_017584_0_0_11"/>
<gene>
    <name evidence="7" type="ordered locus">PPA0875</name>
</gene>
<dbReference type="Gene3D" id="1.10.10.10">
    <property type="entry name" value="Winged helix-like DNA-binding domain superfamily/Winged helix DNA-binding domain"/>
    <property type="match status" value="1"/>
</dbReference>
<dbReference type="EnsemblBacteria" id="AAT82630">
    <property type="protein sequence ID" value="AAT82630"/>
    <property type="gene ID" value="PPA0875"/>
</dbReference>
<feature type="domain" description="HTH gntR-type" evidence="6">
    <location>
        <begin position="22"/>
        <end position="90"/>
    </location>
</feature>
<dbReference type="InterPro" id="IPR000524">
    <property type="entry name" value="Tscrpt_reg_HTH_GntR"/>
</dbReference>
<keyword evidence="4" id="KW-0238">DNA-binding</keyword>
<dbReference type="GO" id="GO:0030170">
    <property type="term" value="F:pyridoxal phosphate binding"/>
    <property type="evidence" value="ECO:0007669"/>
    <property type="project" value="InterPro"/>
</dbReference>
<keyword evidence="5" id="KW-0804">Transcription</keyword>
<proteinExistence type="inferred from homology"/>
<evidence type="ECO:0000313" key="7">
    <source>
        <dbReference type="EMBL" id="AAT82630.1"/>
    </source>
</evidence>
<evidence type="ECO:0000313" key="8">
    <source>
        <dbReference type="Proteomes" id="UP000000603"/>
    </source>
</evidence>
<dbReference type="KEGG" id="pac:PPA0875"/>
<dbReference type="SUPFAM" id="SSF53383">
    <property type="entry name" value="PLP-dependent transferases"/>
    <property type="match status" value="1"/>
</dbReference>
<dbReference type="Gene3D" id="3.90.1150.10">
    <property type="entry name" value="Aspartate Aminotransferase, domain 1"/>
    <property type="match status" value="1"/>
</dbReference>
<dbReference type="SMART" id="SM00345">
    <property type="entry name" value="HTH_GNTR"/>
    <property type="match status" value="1"/>
</dbReference>
<dbReference type="InterPro" id="IPR015422">
    <property type="entry name" value="PyrdxlP-dep_Trfase_small"/>
</dbReference>
<dbReference type="Pfam" id="PF00392">
    <property type="entry name" value="GntR"/>
    <property type="match status" value="1"/>
</dbReference>
<dbReference type="InterPro" id="IPR004839">
    <property type="entry name" value="Aminotransferase_I/II_large"/>
</dbReference>
<evidence type="ECO:0000256" key="1">
    <source>
        <dbReference type="ARBA" id="ARBA00005384"/>
    </source>
</evidence>
<dbReference type="PANTHER" id="PTHR46577">
    <property type="entry name" value="HTH-TYPE TRANSCRIPTIONAL REGULATORY PROTEIN GABR"/>
    <property type="match status" value="1"/>
</dbReference>
<dbReference type="InterPro" id="IPR015424">
    <property type="entry name" value="PyrdxlP-dep_Trfase"/>
</dbReference>
<organism evidence="7 8">
    <name type="scientific">Cutibacterium acnes (strain DSM 16379 / KPA171202)</name>
    <name type="common">Propionibacterium acnes</name>
    <dbReference type="NCBI Taxonomy" id="267747"/>
    <lineage>
        <taxon>Bacteria</taxon>
        <taxon>Bacillati</taxon>
        <taxon>Actinomycetota</taxon>
        <taxon>Actinomycetes</taxon>
        <taxon>Propionibacteriales</taxon>
        <taxon>Propionibacteriaceae</taxon>
        <taxon>Cutibacterium</taxon>
    </lineage>
</organism>
<accession>Q6A9D6</accession>
<dbReference type="eggNOG" id="COG1167">
    <property type="taxonomic scope" value="Bacteria"/>
</dbReference>
<keyword evidence="2" id="KW-0663">Pyridoxal phosphate</keyword>
<dbReference type="AlphaFoldDB" id="Q6A9D6"/>
<dbReference type="SUPFAM" id="SSF46785">
    <property type="entry name" value="Winged helix' DNA-binding domain"/>
    <property type="match status" value="1"/>
</dbReference>
<dbReference type="Proteomes" id="UP000000603">
    <property type="component" value="Chromosome"/>
</dbReference>
<dbReference type="InterPro" id="IPR051446">
    <property type="entry name" value="HTH_trans_reg/aminotransferase"/>
</dbReference>
<evidence type="ECO:0000256" key="2">
    <source>
        <dbReference type="ARBA" id="ARBA00022898"/>
    </source>
</evidence>
<evidence type="ECO:0000259" key="6">
    <source>
        <dbReference type="PROSITE" id="PS50949"/>
    </source>
</evidence>
<protein>
    <submittedName>
        <fullName evidence="7">GntR-family regulatory protein</fullName>
    </submittedName>
</protein>
<dbReference type="CDD" id="cd07377">
    <property type="entry name" value="WHTH_GntR"/>
    <property type="match status" value="1"/>
</dbReference>
<dbReference type="InterPro" id="IPR036388">
    <property type="entry name" value="WH-like_DNA-bd_sf"/>
</dbReference>
<dbReference type="CDD" id="cd00609">
    <property type="entry name" value="AAT_like"/>
    <property type="match status" value="1"/>
</dbReference>
<dbReference type="PANTHER" id="PTHR46577:SF1">
    <property type="entry name" value="HTH-TYPE TRANSCRIPTIONAL REGULATORY PROTEIN GABR"/>
    <property type="match status" value="1"/>
</dbReference>
<dbReference type="PROSITE" id="PS50949">
    <property type="entry name" value="HTH_GNTR"/>
    <property type="match status" value="1"/>
</dbReference>
<evidence type="ECO:0000256" key="3">
    <source>
        <dbReference type="ARBA" id="ARBA00023015"/>
    </source>
</evidence>
<keyword evidence="3" id="KW-0805">Transcription regulation</keyword>
<dbReference type="Gene3D" id="3.40.640.10">
    <property type="entry name" value="Type I PLP-dependent aspartate aminotransferase-like (Major domain)"/>
    <property type="match status" value="1"/>
</dbReference>
<evidence type="ECO:0000256" key="4">
    <source>
        <dbReference type="ARBA" id="ARBA00023125"/>
    </source>
</evidence>
<dbReference type="InterPro" id="IPR036390">
    <property type="entry name" value="WH_DNA-bd_sf"/>
</dbReference>
<reference evidence="7 8" key="1">
    <citation type="journal article" date="2004" name="Science">
        <title>The complete genome sequence of Propionibacterium acnes, a commensal of human skin.</title>
        <authorList>
            <person name="Bruggemann H."/>
            <person name="Henne A."/>
            <person name="Hoster F."/>
            <person name="Liesegang H."/>
            <person name="Wiezer A."/>
            <person name="Strittmatter A."/>
            <person name="Hujer S."/>
            <person name="Durre P."/>
            <person name="Gottschalk G."/>
        </authorList>
    </citation>
    <scope>NUCLEOTIDE SEQUENCE [LARGE SCALE GENOMIC DNA]</scope>
    <source>
        <strain evidence="8">DSM 16379 / KPA171202</strain>
    </source>
</reference>
<comment type="similarity">
    <text evidence="1">In the C-terminal section; belongs to the class-I pyridoxal-phosphate-dependent aminotransferase family.</text>
</comment>
<dbReference type="Pfam" id="PF00155">
    <property type="entry name" value="Aminotran_1_2"/>
    <property type="match status" value="1"/>
</dbReference>
<evidence type="ECO:0000256" key="5">
    <source>
        <dbReference type="ARBA" id="ARBA00023163"/>
    </source>
</evidence>
<dbReference type="GO" id="GO:0003677">
    <property type="term" value="F:DNA binding"/>
    <property type="evidence" value="ECO:0007669"/>
    <property type="project" value="UniProtKB-KW"/>
</dbReference>
<sequence>MVVKVDPASLSRMLGEWSQPGEALPEALADALLDLIDAGFVPAGAVLPPQRACAATLQVSRQTVAEAFGILEAAGHIAALVGSGTRVRSGRAAVSTDGRLFSFSEAAPGLIDLSTGALPASEVVRRVRLEDHVDLDEYFDTDGYFPAGLPILRAAIAERLTRDGVPTVPQQIVVTNGAQHASYLASQLLVSAGDTVLVEEPTYRGELAELRLMGARVKSVPLTAAGLALDLVDRGLRRAPAMFYCQTSIHNPTGLTMAPGYRKALAALLDHHGVPVVEDCCSYDLTTSGLPAPMLAGEMGDDLVLTIGTLSKLFWGGLRIGWLRASSTRIRQLIERRKAEDLASPISTQVVATNLMTHMGEARQERRALLQAGRGATCEVVSDVFLAWVWTASQSGTGLWVDTHNDSSALAEAAKRVGVRLAPGPGYSAYDGQRTMLRLPVWHEPESLEKALRMLRRAISDR</sequence>
<dbReference type="EMBL" id="AE017283">
    <property type="protein sequence ID" value="AAT82630.1"/>
    <property type="molecule type" value="Genomic_DNA"/>
</dbReference>